<feature type="region of interest" description="Disordered" evidence="4">
    <location>
        <begin position="1"/>
        <end position="61"/>
    </location>
</feature>
<feature type="domain" description="RING-CH-type" evidence="6">
    <location>
        <begin position="62"/>
        <end position="128"/>
    </location>
</feature>
<keyword evidence="5" id="KW-0812">Transmembrane</keyword>
<accession>A0ABR0VGM7</accession>
<evidence type="ECO:0000313" key="8">
    <source>
        <dbReference type="Proteomes" id="UP001318860"/>
    </source>
</evidence>
<reference evidence="7 8" key="1">
    <citation type="journal article" date="2021" name="Comput. Struct. Biotechnol. J.">
        <title>De novo genome assembly of the potent medicinal plant Rehmannia glutinosa using nanopore technology.</title>
        <authorList>
            <person name="Ma L."/>
            <person name="Dong C."/>
            <person name="Song C."/>
            <person name="Wang X."/>
            <person name="Zheng X."/>
            <person name="Niu Y."/>
            <person name="Chen S."/>
            <person name="Feng W."/>
        </authorList>
    </citation>
    <scope>NUCLEOTIDE SEQUENCE [LARGE SCALE GENOMIC DNA]</scope>
    <source>
        <strain evidence="7">DH-2019</strain>
    </source>
</reference>
<dbReference type="EMBL" id="JABTTQ020001165">
    <property type="protein sequence ID" value="KAK6134327.1"/>
    <property type="molecule type" value="Genomic_DNA"/>
</dbReference>
<dbReference type="SMART" id="SM00744">
    <property type="entry name" value="RINGv"/>
    <property type="match status" value="1"/>
</dbReference>
<feature type="transmembrane region" description="Helical" evidence="5">
    <location>
        <begin position="167"/>
        <end position="185"/>
    </location>
</feature>
<dbReference type="SUPFAM" id="SSF57850">
    <property type="entry name" value="RING/U-box"/>
    <property type="match status" value="1"/>
</dbReference>
<evidence type="ECO:0000256" key="1">
    <source>
        <dbReference type="ARBA" id="ARBA00022723"/>
    </source>
</evidence>
<keyword evidence="2" id="KW-0863">Zinc-finger</keyword>
<protein>
    <recommendedName>
        <fullName evidence="6">RING-CH-type domain-containing protein</fullName>
    </recommendedName>
</protein>
<keyword evidence="8" id="KW-1185">Reference proteome</keyword>
<dbReference type="InterPro" id="IPR013083">
    <property type="entry name" value="Znf_RING/FYVE/PHD"/>
</dbReference>
<keyword evidence="5" id="KW-1133">Transmembrane helix</keyword>
<evidence type="ECO:0000256" key="2">
    <source>
        <dbReference type="ARBA" id="ARBA00022771"/>
    </source>
</evidence>
<dbReference type="InterPro" id="IPR011016">
    <property type="entry name" value="Znf_RING-CH"/>
</dbReference>
<gene>
    <name evidence="7" type="ORF">DH2020_031950</name>
</gene>
<feature type="compositionally biased region" description="Basic and acidic residues" evidence="4">
    <location>
        <begin position="19"/>
        <end position="31"/>
    </location>
</feature>
<feature type="compositionally biased region" description="Basic and acidic residues" evidence="4">
    <location>
        <begin position="1"/>
        <end position="11"/>
    </location>
</feature>
<keyword evidence="5" id="KW-0472">Membrane</keyword>
<evidence type="ECO:0000256" key="3">
    <source>
        <dbReference type="ARBA" id="ARBA00022833"/>
    </source>
</evidence>
<feature type="compositionally biased region" description="Basic and acidic residues" evidence="4">
    <location>
        <begin position="48"/>
        <end position="61"/>
    </location>
</feature>
<dbReference type="Gene3D" id="3.30.40.10">
    <property type="entry name" value="Zinc/RING finger domain, C3HC4 (zinc finger)"/>
    <property type="match status" value="1"/>
</dbReference>
<proteinExistence type="predicted"/>
<keyword evidence="1" id="KW-0479">Metal-binding</keyword>
<dbReference type="Pfam" id="PF12906">
    <property type="entry name" value="RINGv"/>
    <property type="match status" value="1"/>
</dbReference>
<organism evidence="7 8">
    <name type="scientific">Rehmannia glutinosa</name>
    <name type="common">Chinese foxglove</name>
    <dbReference type="NCBI Taxonomy" id="99300"/>
    <lineage>
        <taxon>Eukaryota</taxon>
        <taxon>Viridiplantae</taxon>
        <taxon>Streptophyta</taxon>
        <taxon>Embryophyta</taxon>
        <taxon>Tracheophyta</taxon>
        <taxon>Spermatophyta</taxon>
        <taxon>Magnoliopsida</taxon>
        <taxon>eudicotyledons</taxon>
        <taxon>Gunneridae</taxon>
        <taxon>Pentapetalae</taxon>
        <taxon>asterids</taxon>
        <taxon>lamiids</taxon>
        <taxon>Lamiales</taxon>
        <taxon>Orobanchaceae</taxon>
        <taxon>Rehmannieae</taxon>
        <taxon>Rehmannia</taxon>
    </lineage>
</organism>
<dbReference type="PANTHER" id="PTHR46214:SF8">
    <property type="entry name" value="RING_FYVE_PHD ZINC FINGER SUPERFAMILY PROTEIN"/>
    <property type="match status" value="1"/>
</dbReference>
<dbReference type="PROSITE" id="PS51292">
    <property type="entry name" value="ZF_RING_CH"/>
    <property type="match status" value="1"/>
</dbReference>
<dbReference type="PANTHER" id="PTHR46214">
    <property type="entry name" value="ZINC FINGER, RING-CH-TYPE"/>
    <property type="match status" value="1"/>
</dbReference>
<dbReference type="Proteomes" id="UP001318860">
    <property type="component" value="Unassembled WGS sequence"/>
</dbReference>
<comment type="caution">
    <text evidence="7">The sequence shown here is derived from an EMBL/GenBank/DDBJ whole genome shotgun (WGS) entry which is preliminary data.</text>
</comment>
<evidence type="ECO:0000259" key="6">
    <source>
        <dbReference type="PROSITE" id="PS51292"/>
    </source>
</evidence>
<sequence>MKTDTQVHCGEDCSSDEPTVCREYGDPRAERIEDESEEKTTTNGDCSIDVKESSDDGSRKSQNSKAEKVCRICHFCIEPSSGELELIALGCDCKGELGSPRQHCAQAWFGLKGDSRLCEICGKTADNIRNINSEETSIFVMEWNEMRLVPLDLDNPRESSCRCKRSFYNLVLGCLVLAFLLLWFFRGINVL</sequence>
<evidence type="ECO:0000313" key="7">
    <source>
        <dbReference type="EMBL" id="KAK6134327.1"/>
    </source>
</evidence>
<evidence type="ECO:0000256" key="4">
    <source>
        <dbReference type="SAM" id="MobiDB-lite"/>
    </source>
</evidence>
<name>A0ABR0VGM7_REHGL</name>
<keyword evidence="3" id="KW-0862">Zinc</keyword>
<evidence type="ECO:0000256" key="5">
    <source>
        <dbReference type="SAM" id="Phobius"/>
    </source>
</evidence>